<feature type="chain" id="PRO_5046141275" description="Cellulase" evidence="1">
    <location>
        <begin position="21"/>
        <end position="195"/>
    </location>
</feature>
<evidence type="ECO:0000256" key="1">
    <source>
        <dbReference type="SAM" id="SignalP"/>
    </source>
</evidence>
<keyword evidence="3" id="KW-1185">Reference proteome</keyword>
<protein>
    <recommendedName>
        <fullName evidence="4">Cellulase</fullName>
    </recommendedName>
</protein>
<dbReference type="Proteomes" id="UP001642464">
    <property type="component" value="Unassembled WGS sequence"/>
</dbReference>
<evidence type="ECO:0000313" key="3">
    <source>
        <dbReference type="Proteomes" id="UP001642464"/>
    </source>
</evidence>
<sequence length="195" mass="21652">MAMPTRTTILSWLLLFLADAYETWHLVDLAQVVCPKPTSSNPDAPVFPDYNLGINYSSELQVDAPHIVGFIRASGQAMSITFKVEDFYGEQVVPETTVQLQELSDAVPSSCTCTNPTIPVQVSSTYGQNYGAQCGAWDEPKCGELWGNTTVGWWTSTDRGEWCCRQWCYASSECPDAYQSQAIPGQYFREHLDGV</sequence>
<name>A0ABP0P2F4_9DINO</name>
<gene>
    <name evidence="2" type="ORF">SCF082_LOCUS34976</name>
</gene>
<proteinExistence type="predicted"/>
<accession>A0ABP0P2F4</accession>
<keyword evidence="1" id="KW-0732">Signal</keyword>
<organism evidence="2 3">
    <name type="scientific">Durusdinium trenchii</name>
    <dbReference type="NCBI Taxonomy" id="1381693"/>
    <lineage>
        <taxon>Eukaryota</taxon>
        <taxon>Sar</taxon>
        <taxon>Alveolata</taxon>
        <taxon>Dinophyceae</taxon>
        <taxon>Suessiales</taxon>
        <taxon>Symbiodiniaceae</taxon>
        <taxon>Durusdinium</taxon>
    </lineage>
</organism>
<evidence type="ECO:0000313" key="2">
    <source>
        <dbReference type="EMBL" id="CAK9070198.1"/>
    </source>
</evidence>
<feature type="signal peptide" evidence="1">
    <location>
        <begin position="1"/>
        <end position="20"/>
    </location>
</feature>
<reference evidence="2 3" key="1">
    <citation type="submission" date="2024-02" db="EMBL/GenBank/DDBJ databases">
        <authorList>
            <person name="Chen Y."/>
            <person name="Shah S."/>
            <person name="Dougan E. K."/>
            <person name="Thang M."/>
            <person name="Chan C."/>
        </authorList>
    </citation>
    <scope>NUCLEOTIDE SEQUENCE [LARGE SCALE GENOMIC DNA]</scope>
</reference>
<dbReference type="EMBL" id="CAXAMM010032746">
    <property type="protein sequence ID" value="CAK9070198.1"/>
    <property type="molecule type" value="Genomic_DNA"/>
</dbReference>
<comment type="caution">
    <text evidence="2">The sequence shown here is derived from an EMBL/GenBank/DDBJ whole genome shotgun (WGS) entry which is preliminary data.</text>
</comment>
<evidence type="ECO:0008006" key="4">
    <source>
        <dbReference type="Google" id="ProtNLM"/>
    </source>
</evidence>